<dbReference type="InterPro" id="IPR010093">
    <property type="entry name" value="SinI_DNA-bd"/>
</dbReference>
<dbReference type="InterPro" id="IPR041657">
    <property type="entry name" value="HTH_17"/>
</dbReference>
<dbReference type="EMBL" id="JAGPXE010000029">
    <property type="protein sequence ID" value="MBQ0928826.1"/>
    <property type="molecule type" value="Genomic_DNA"/>
</dbReference>
<proteinExistence type="predicted"/>
<dbReference type="NCBIfam" id="TIGR01764">
    <property type="entry name" value="excise"/>
    <property type="match status" value="1"/>
</dbReference>
<gene>
    <name evidence="3" type="ORF">KBO27_33225</name>
    <name evidence="2" type="ORF">pCM32.16</name>
</gene>
<sequence length="68" mass="7655">MNQHITGQPRVLLTIEQAAHQLSLSRTTMFRLIKTGDIASVRIGRARRIAAEAIEDYVHRLSSEQRAA</sequence>
<geneLocation type="plasmid" evidence="2">
    <name>pCM32</name>
</geneLocation>
<keyword evidence="2" id="KW-0614">Plasmid</keyword>
<name>A0A0C5BH93_9PSEU</name>
<reference evidence="3 4" key="2">
    <citation type="submission" date="2021-04" db="EMBL/GenBank/DDBJ databases">
        <title>Whole-genome sequencing of Saccharopolyspora endophytica KCTC 19397.</title>
        <authorList>
            <person name="Ay H."/>
            <person name="Saygin H."/>
            <person name="Sahin N."/>
        </authorList>
    </citation>
    <scope>NUCLEOTIDE SEQUENCE [LARGE SCALE GENOMIC DNA]</scope>
    <source>
        <strain evidence="3 4">KCTC 19397</strain>
    </source>
</reference>
<keyword evidence="4" id="KW-1185">Reference proteome</keyword>
<dbReference type="GO" id="GO:0003677">
    <property type="term" value="F:DNA binding"/>
    <property type="evidence" value="ECO:0007669"/>
    <property type="project" value="InterPro"/>
</dbReference>
<dbReference type="SUPFAM" id="SSF46955">
    <property type="entry name" value="Putative DNA-binding domain"/>
    <property type="match status" value="1"/>
</dbReference>
<dbReference type="AlphaFoldDB" id="A0A0C5BH93"/>
<reference evidence="2" key="1">
    <citation type="journal article" date="2015" name="Appl. Microbiol. Biotechnol.">
        <title>Characterization of the chromosomal integration of Saccharopolyspora plasmid pCM32 and its application to improve production of spinosyn in Saccharopolyspora spinosa.</title>
        <authorList>
            <person name="Chen J."/>
            <person name="Xia H."/>
            <person name="Dang F."/>
            <person name="Xu Q."/>
            <person name="Li W."/>
            <person name="Qin Z."/>
        </authorList>
    </citation>
    <scope>NUCLEOTIDE SEQUENCE</scope>
    <source>
        <strain evidence="2">YIM 61095</strain>
        <plasmid evidence="2">pCM32</plasmid>
    </source>
</reference>
<organism evidence="2">
    <name type="scientific">Saccharopolyspora endophytica</name>
    <dbReference type="NCBI Taxonomy" id="543886"/>
    <lineage>
        <taxon>Bacteria</taxon>
        <taxon>Bacillati</taxon>
        <taxon>Actinomycetota</taxon>
        <taxon>Actinomycetes</taxon>
        <taxon>Pseudonocardiales</taxon>
        <taxon>Pseudonocardiaceae</taxon>
        <taxon>Saccharopolyspora</taxon>
    </lineage>
</organism>
<protein>
    <submittedName>
        <fullName evidence="2">Excisionase/Xis</fullName>
    </submittedName>
    <submittedName>
        <fullName evidence="3">Helix-turn-helix domain-containing protein</fullName>
    </submittedName>
</protein>
<evidence type="ECO:0000259" key="1">
    <source>
        <dbReference type="Pfam" id="PF12728"/>
    </source>
</evidence>
<evidence type="ECO:0000313" key="2">
    <source>
        <dbReference type="EMBL" id="AJM87329.1"/>
    </source>
</evidence>
<dbReference type="RefSeq" id="WP_173284253.1">
    <property type="nucleotide sequence ID" value="NZ_JAGPXE010000029.1"/>
</dbReference>
<accession>A0A0C5BH93</accession>
<dbReference type="Pfam" id="PF12728">
    <property type="entry name" value="HTH_17"/>
    <property type="match status" value="1"/>
</dbReference>
<evidence type="ECO:0000313" key="4">
    <source>
        <dbReference type="Proteomes" id="UP000674084"/>
    </source>
</evidence>
<dbReference type="InterPro" id="IPR009061">
    <property type="entry name" value="DNA-bd_dom_put_sf"/>
</dbReference>
<evidence type="ECO:0000313" key="3">
    <source>
        <dbReference type="EMBL" id="MBQ0928826.1"/>
    </source>
</evidence>
<dbReference type="Proteomes" id="UP000674084">
    <property type="component" value="Unassembled WGS sequence"/>
</dbReference>
<dbReference type="EMBL" id="KM260754">
    <property type="protein sequence ID" value="AJM87329.1"/>
    <property type="molecule type" value="Genomic_DNA"/>
</dbReference>
<feature type="domain" description="Helix-turn-helix" evidence="1">
    <location>
        <begin position="12"/>
        <end position="60"/>
    </location>
</feature>